<feature type="region of interest" description="Disordered" evidence="1">
    <location>
        <begin position="516"/>
        <end position="589"/>
    </location>
</feature>
<keyword evidence="2" id="KW-0472">Membrane</keyword>
<keyword evidence="2" id="KW-1133">Transmembrane helix</keyword>
<evidence type="ECO:0000313" key="4">
    <source>
        <dbReference type="Proteomes" id="UP000318186"/>
    </source>
</evidence>
<evidence type="ECO:0000256" key="1">
    <source>
        <dbReference type="SAM" id="MobiDB-lite"/>
    </source>
</evidence>
<evidence type="ECO:0000313" key="3">
    <source>
        <dbReference type="EMBL" id="TWG05166.1"/>
    </source>
</evidence>
<comment type="caution">
    <text evidence="3">The sequence shown here is derived from an EMBL/GenBank/DDBJ whole genome shotgun (WGS) entry which is preliminary data.</text>
</comment>
<evidence type="ECO:0000256" key="2">
    <source>
        <dbReference type="SAM" id="Phobius"/>
    </source>
</evidence>
<organism evidence="3 4">
    <name type="scientific">Streptomyces brevispora</name>
    <dbReference type="NCBI Taxonomy" id="887462"/>
    <lineage>
        <taxon>Bacteria</taxon>
        <taxon>Bacillati</taxon>
        <taxon>Actinomycetota</taxon>
        <taxon>Actinomycetes</taxon>
        <taxon>Kitasatosporales</taxon>
        <taxon>Streptomycetaceae</taxon>
        <taxon>Streptomyces</taxon>
    </lineage>
</organism>
<gene>
    <name evidence="3" type="ORF">FHX80_113642</name>
</gene>
<dbReference type="EMBL" id="VIWW01000001">
    <property type="protein sequence ID" value="TWG05166.1"/>
    <property type="molecule type" value="Genomic_DNA"/>
</dbReference>
<feature type="compositionally biased region" description="Low complexity" evidence="1">
    <location>
        <begin position="534"/>
        <end position="547"/>
    </location>
</feature>
<proteinExistence type="predicted"/>
<sequence length="626" mass="63704">MPITFPLCSIRDLYPRNCSYGPGVELVSLPEQPHGFNRPQKVHAMRNTTPRAALRRAAGSLAAVGLLAAGSLAPAATAHAAGTAVLHFGGPAETALHPYPASGAPQRTSVAITIDNPYPDVGFEGEYTVTFDLSGIAGVADAVFGKQGAADCAITGTTGVCHGEGLSPGTNPLPELRVTAAQGSEDGDWGTIRITGAADGETFEPFSTRIGVGGPDLVMKQSPLKTELKPGETQPVPLVFSNNGTRAADGILLTLMYTHGIEFTERYQNCEYKGGDATRGVPVWTTALCSVKGSFEAGATYELAEPLTLRATGRAYRDSFVYRVDEGGSGAFDAQRAGARFAPGAKGNVLSLKELPTARSADLNPRDNQQEADFSTANTADFVADGDTARGVRGGRAEANIGFHNEGPAWIAHLRSGESVATLDFTVPEGASVVEWPDNCRGVTADGRYRKEQSGAPRYLCEAATAFGEDQYLALHFDMKIAKVVVGASGAVVVRSARLNDPLLPFDPKRKNNTASFVLNADDPGDSATGGAGATASGSTDGSTTTGGTAGGSAGGSTGDGGATSGGAGATGSTGSTGSASGTGGTGGGLAATGSTALPAATAAAAALLAGGVLYVTTRRRAVRQR</sequence>
<protein>
    <submittedName>
        <fullName evidence="3">Uncharacterized protein</fullName>
    </submittedName>
</protein>
<name>A0A561V0M7_9ACTN</name>
<feature type="compositionally biased region" description="Gly residues" evidence="1">
    <location>
        <begin position="548"/>
        <end position="572"/>
    </location>
</feature>
<dbReference type="AlphaFoldDB" id="A0A561V0M7"/>
<accession>A0A561V0M7</accession>
<reference evidence="3 4" key="1">
    <citation type="submission" date="2019-06" db="EMBL/GenBank/DDBJ databases">
        <title>Sequencing the genomes of 1000 actinobacteria strains.</title>
        <authorList>
            <person name="Klenk H.-P."/>
        </authorList>
    </citation>
    <scope>NUCLEOTIDE SEQUENCE [LARGE SCALE GENOMIC DNA]</scope>
    <source>
        <strain evidence="3 4">DSM 42059</strain>
    </source>
</reference>
<feature type="transmembrane region" description="Helical" evidence="2">
    <location>
        <begin position="597"/>
        <end position="616"/>
    </location>
</feature>
<keyword evidence="2" id="KW-0812">Transmembrane</keyword>
<dbReference type="Proteomes" id="UP000318186">
    <property type="component" value="Unassembled WGS sequence"/>
</dbReference>